<dbReference type="RefSeq" id="WP_130968228.1">
    <property type="nucleotide sequence ID" value="NZ_SIXI01000004.1"/>
</dbReference>
<dbReference type="Gene3D" id="3.40.50.2000">
    <property type="entry name" value="Glycogen Phosphorylase B"/>
    <property type="match status" value="2"/>
</dbReference>
<sequence length="419" mass="45411">MADKHHPSARILLIANTFPPIHGGSAVVYGGLCEHLPSGSIHVLTASRRHTDRQEIRGHQAHDASTGYPVDRMDYLRPPSLPPSGSIWESLRRLLWIDLPLNIRILLKVLHMIRKHRLNVVCVGELVSHGWLAPALKRLTSCRIIMYIHGEEVTTHTSGRLSGDRRASYLASADAVVAVSSFTAQALQQMLRVPAEKIRLIPNGVDTRRFHPAEPDTEFLAREGLSGCRFVLTVARLVERKGIDMAIQAMSIVKQSIADVKLVIVGEGPHRTALEARIEQLGLQHAVRLTGSRSFEDVLKLFQGCELFLMPNRTLPDGDTEGFGLVFREANACGKAVIGGAAGGAVDAIAHGQSGYLVDGTRPEDIAARVIELLCDAPLRTRMEATGLALARAGSTAAVAQQFLHLCEALVAGADSPTP</sequence>
<organism evidence="3 4">
    <name type="scientific">Aquabacterium lacunae</name>
    <dbReference type="NCBI Taxonomy" id="2528630"/>
    <lineage>
        <taxon>Bacteria</taxon>
        <taxon>Pseudomonadati</taxon>
        <taxon>Pseudomonadota</taxon>
        <taxon>Betaproteobacteria</taxon>
        <taxon>Burkholderiales</taxon>
        <taxon>Aquabacterium</taxon>
    </lineage>
</organism>
<evidence type="ECO:0000259" key="2">
    <source>
        <dbReference type="Pfam" id="PF13439"/>
    </source>
</evidence>
<dbReference type="AlphaFoldDB" id="A0A4Q9GXV1"/>
<feature type="domain" description="Glycosyl transferase family 1" evidence="1">
    <location>
        <begin position="229"/>
        <end position="385"/>
    </location>
</feature>
<dbReference type="SUPFAM" id="SSF53756">
    <property type="entry name" value="UDP-Glycosyltransferase/glycogen phosphorylase"/>
    <property type="match status" value="1"/>
</dbReference>
<feature type="domain" description="Glycosyltransferase subfamily 4-like N-terminal" evidence="2">
    <location>
        <begin position="55"/>
        <end position="209"/>
    </location>
</feature>
<name>A0A4Q9GXV1_9BURK</name>
<dbReference type="EMBL" id="SIXI01000004">
    <property type="protein sequence ID" value="TBO30236.1"/>
    <property type="molecule type" value="Genomic_DNA"/>
</dbReference>
<proteinExistence type="predicted"/>
<evidence type="ECO:0000313" key="4">
    <source>
        <dbReference type="Proteomes" id="UP000292120"/>
    </source>
</evidence>
<accession>A0A4Q9GXV1</accession>
<evidence type="ECO:0000313" key="3">
    <source>
        <dbReference type="EMBL" id="TBO30236.1"/>
    </source>
</evidence>
<dbReference type="Proteomes" id="UP000292120">
    <property type="component" value="Unassembled WGS sequence"/>
</dbReference>
<dbReference type="InterPro" id="IPR028098">
    <property type="entry name" value="Glyco_trans_4-like_N"/>
</dbReference>
<dbReference type="InterPro" id="IPR001296">
    <property type="entry name" value="Glyco_trans_1"/>
</dbReference>
<dbReference type="CDD" id="cd03801">
    <property type="entry name" value="GT4_PimA-like"/>
    <property type="match status" value="1"/>
</dbReference>
<dbReference type="PANTHER" id="PTHR45947:SF3">
    <property type="entry name" value="SULFOQUINOVOSYL TRANSFERASE SQD2"/>
    <property type="match status" value="1"/>
</dbReference>
<gene>
    <name evidence="3" type="ORF">EYS42_11105</name>
</gene>
<dbReference type="InterPro" id="IPR050194">
    <property type="entry name" value="Glycosyltransferase_grp1"/>
</dbReference>
<dbReference type="Pfam" id="PF13439">
    <property type="entry name" value="Glyco_transf_4"/>
    <property type="match status" value="1"/>
</dbReference>
<dbReference type="Pfam" id="PF00534">
    <property type="entry name" value="Glycos_transf_1"/>
    <property type="match status" value="1"/>
</dbReference>
<dbReference type="PANTHER" id="PTHR45947">
    <property type="entry name" value="SULFOQUINOVOSYL TRANSFERASE SQD2"/>
    <property type="match status" value="1"/>
</dbReference>
<protein>
    <submittedName>
        <fullName evidence="3">Glycosyltransferase family 1 protein</fullName>
    </submittedName>
</protein>
<keyword evidence="3" id="KW-0808">Transferase</keyword>
<comment type="caution">
    <text evidence="3">The sequence shown here is derived from an EMBL/GenBank/DDBJ whole genome shotgun (WGS) entry which is preliminary data.</text>
</comment>
<evidence type="ECO:0000259" key="1">
    <source>
        <dbReference type="Pfam" id="PF00534"/>
    </source>
</evidence>
<reference evidence="3 4" key="1">
    <citation type="submission" date="2019-02" db="EMBL/GenBank/DDBJ databases">
        <title>Aquabacterium sp. strain KMB7.</title>
        <authorList>
            <person name="Chen W.-M."/>
        </authorList>
    </citation>
    <scope>NUCLEOTIDE SEQUENCE [LARGE SCALE GENOMIC DNA]</scope>
    <source>
        <strain evidence="3 4">KMB7</strain>
    </source>
</reference>
<dbReference type="GO" id="GO:0016758">
    <property type="term" value="F:hexosyltransferase activity"/>
    <property type="evidence" value="ECO:0007669"/>
    <property type="project" value="TreeGrafter"/>
</dbReference>
<dbReference type="OrthoDB" id="9814639at2"/>
<keyword evidence="4" id="KW-1185">Reference proteome</keyword>